<dbReference type="AlphaFoldDB" id="V7BGL5"/>
<feature type="compositionally biased region" description="Basic and acidic residues" evidence="1">
    <location>
        <begin position="30"/>
        <end position="43"/>
    </location>
</feature>
<dbReference type="OMA" id="WNDHEAK"/>
<dbReference type="Proteomes" id="UP000000226">
    <property type="component" value="Chromosome 7"/>
</dbReference>
<sequence>MTMVYHPQASSFNAARTEIKLHEMRVRTIHENQMRIERKRERASSYGSHYESSDARRERKHSGSRPPQKSHWNDLEAKRKRRVAKYNLYESEGKAKSSLKEGLHTFKQTCMKVVAGLGK</sequence>
<feature type="region of interest" description="Disordered" evidence="1">
    <location>
        <begin position="30"/>
        <end position="78"/>
    </location>
</feature>
<evidence type="ECO:0000313" key="3">
    <source>
        <dbReference type="Proteomes" id="UP000000226"/>
    </source>
</evidence>
<dbReference type="Pfam" id="PF12023">
    <property type="entry name" value="DUF3511"/>
    <property type="match status" value="1"/>
</dbReference>
<dbReference type="PANTHER" id="PTHR33193">
    <property type="entry name" value="DOMAIN PROTEIN, PUTATIVE (DUF3511)-RELATED"/>
    <property type="match status" value="1"/>
</dbReference>
<gene>
    <name evidence="2" type="ORF">PHAVU_007G200100g</name>
</gene>
<keyword evidence="3" id="KW-1185">Reference proteome</keyword>
<organism evidence="2 3">
    <name type="scientific">Phaseolus vulgaris</name>
    <name type="common">Kidney bean</name>
    <name type="synonym">French bean</name>
    <dbReference type="NCBI Taxonomy" id="3885"/>
    <lineage>
        <taxon>Eukaryota</taxon>
        <taxon>Viridiplantae</taxon>
        <taxon>Streptophyta</taxon>
        <taxon>Embryophyta</taxon>
        <taxon>Tracheophyta</taxon>
        <taxon>Spermatophyta</taxon>
        <taxon>Magnoliopsida</taxon>
        <taxon>eudicotyledons</taxon>
        <taxon>Gunneridae</taxon>
        <taxon>Pentapetalae</taxon>
        <taxon>rosids</taxon>
        <taxon>fabids</taxon>
        <taxon>Fabales</taxon>
        <taxon>Fabaceae</taxon>
        <taxon>Papilionoideae</taxon>
        <taxon>50 kb inversion clade</taxon>
        <taxon>NPAAA clade</taxon>
        <taxon>indigoferoid/millettioid clade</taxon>
        <taxon>Phaseoleae</taxon>
        <taxon>Phaseolus</taxon>
    </lineage>
</organism>
<dbReference type="PANTHER" id="PTHR33193:SF68">
    <property type="entry name" value="DUF3511 DOMAIN-CONTAINING PROTEIN"/>
    <property type="match status" value="1"/>
</dbReference>
<dbReference type="PhylomeDB" id="V7BGL5"/>
<accession>V7BGL5</accession>
<dbReference type="InterPro" id="IPR021899">
    <property type="entry name" value="DUF3511"/>
</dbReference>
<dbReference type="Gramene" id="ESW16982">
    <property type="protein sequence ID" value="ESW16982"/>
    <property type="gene ID" value="PHAVU_007G200100g"/>
</dbReference>
<proteinExistence type="predicted"/>
<dbReference type="OrthoDB" id="660385at2759"/>
<protein>
    <submittedName>
        <fullName evidence="2">Uncharacterized protein</fullName>
    </submittedName>
</protein>
<name>V7BGL5_PHAVU</name>
<reference evidence="3" key="1">
    <citation type="journal article" date="2014" name="Nat. Genet.">
        <title>A reference genome for common bean and genome-wide analysis of dual domestications.</title>
        <authorList>
            <person name="Schmutz J."/>
            <person name="McClean P.E."/>
            <person name="Mamidi S."/>
            <person name="Wu G.A."/>
            <person name="Cannon S.B."/>
            <person name="Grimwood J."/>
            <person name="Jenkins J."/>
            <person name="Shu S."/>
            <person name="Song Q."/>
            <person name="Chavarro C."/>
            <person name="Torres-Torres M."/>
            <person name="Geffroy V."/>
            <person name="Moghaddam S.M."/>
            <person name="Gao D."/>
            <person name="Abernathy B."/>
            <person name="Barry K."/>
            <person name="Blair M."/>
            <person name="Brick M.A."/>
            <person name="Chovatia M."/>
            <person name="Gepts P."/>
            <person name="Goodstein D.M."/>
            <person name="Gonzales M."/>
            <person name="Hellsten U."/>
            <person name="Hyten D.L."/>
            <person name="Jia G."/>
            <person name="Kelly J.D."/>
            <person name="Kudrna D."/>
            <person name="Lee R."/>
            <person name="Richard M.M."/>
            <person name="Miklas P.N."/>
            <person name="Osorno J.M."/>
            <person name="Rodrigues J."/>
            <person name="Thareau V."/>
            <person name="Urrea C.A."/>
            <person name="Wang M."/>
            <person name="Yu Y."/>
            <person name="Zhang M."/>
            <person name="Wing R.A."/>
            <person name="Cregan P.B."/>
            <person name="Rokhsar D.S."/>
            <person name="Jackson S.A."/>
        </authorList>
    </citation>
    <scope>NUCLEOTIDE SEQUENCE [LARGE SCALE GENOMIC DNA]</scope>
    <source>
        <strain evidence="3">cv. G19833</strain>
    </source>
</reference>
<evidence type="ECO:0000256" key="1">
    <source>
        <dbReference type="SAM" id="MobiDB-lite"/>
    </source>
</evidence>
<dbReference type="EMBL" id="CM002294">
    <property type="protein sequence ID" value="ESW16982.1"/>
    <property type="molecule type" value="Genomic_DNA"/>
</dbReference>
<evidence type="ECO:0000313" key="2">
    <source>
        <dbReference type="EMBL" id="ESW16982.1"/>
    </source>
</evidence>